<keyword evidence="5 10" id="KW-0547">Nucleotide-binding</keyword>
<dbReference type="PROSITE" id="PS00107">
    <property type="entry name" value="PROTEIN_KINASE_ATP"/>
    <property type="match status" value="1"/>
</dbReference>
<dbReference type="OrthoDB" id="248923at2759"/>
<dbReference type="SMART" id="SM00220">
    <property type="entry name" value="S_TKc"/>
    <property type="match status" value="1"/>
</dbReference>
<dbReference type="CDD" id="cd06609">
    <property type="entry name" value="STKc_MST3_like"/>
    <property type="match status" value="1"/>
</dbReference>
<comment type="catalytic activity">
    <reaction evidence="8">
        <text>L-threonyl-[protein] + ATP = O-phospho-L-threonyl-[protein] + ADP + H(+)</text>
        <dbReference type="Rhea" id="RHEA:46608"/>
        <dbReference type="Rhea" id="RHEA-COMP:11060"/>
        <dbReference type="Rhea" id="RHEA-COMP:11605"/>
        <dbReference type="ChEBI" id="CHEBI:15378"/>
        <dbReference type="ChEBI" id="CHEBI:30013"/>
        <dbReference type="ChEBI" id="CHEBI:30616"/>
        <dbReference type="ChEBI" id="CHEBI:61977"/>
        <dbReference type="ChEBI" id="CHEBI:456216"/>
        <dbReference type="EC" id="2.7.11.1"/>
    </reaction>
</comment>
<dbReference type="EMBL" id="NDIQ01000021">
    <property type="protein sequence ID" value="PRT54585.1"/>
    <property type="molecule type" value="Genomic_DNA"/>
</dbReference>
<keyword evidence="4" id="KW-0808">Transferase</keyword>
<gene>
    <name evidence="13" type="ORF">B9G98_02205</name>
</gene>
<dbReference type="PANTHER" id="PTHR48012:SF27">
    <property type="entry name" value="SERINE_THREONINE-PROTEIN KINASE SID1"/>
    <property type="match status" value="1"/>
</dbReference>
<evidence type="ECO:0000256" key="10">
    <source>
        <dbReference type="PROSITE-ProRule" id="PRU10141"/>
    </source>
</evidence>
<evidence type="ECO:0000256" key="2">
    <source>
        <dbReference type="ARBA" id="ARBA00012513"/>
    </source>
</evidence>
<dbReference type="AlphaFoldDB" id="A0A2T0FHX9"/>
<dbReference type="GO" id="GO:0004674">
    <property type="term" value="F:protein serine/threonine kinase activity"/>
    <property type="evidence" value="ECO:0007669"/>
    <property type="project" value="UniProtKB-KW"/>
</dbReference>
<dbReference type="GeneID" id="36515953"/>
<evidence type="ECO:0000256" key="8">
    <source>
        <dbReference type="ARBA" id="ARBA00047899"/>
    </source>
</evidence>
<feature type="domain" description="Protein kinase" evidence="12">
    <location>
        <begin position="32"/>
        <end position="283"/>
    </location>
</feature>
<dbReference type="InterPro" id="IPR000719">
    <property type="entry name" value="Prot_kinase_dom"/>
</dbReference>
<feature type="compositionally biased region" description="Polar residues" evidence="11">
    <location>
        <begin position="351"/>
        <end position="361"/>
    </location>
</feature>
<feature type="binding site" evidence="10">
    <location>
        <position position="62"/>
    </location>
    <ligand>
        <name>ATP</name>
        <dbReference type="ChEBI" id="CHEBI:30616"/>
    </ligand>
</feature>
<dbReference type="RefSeq" id="XP_024664530.1">
    <property type="nucleotide sequence ID" value="XM_024808762.1"/>
</dbReference>
<dbReference type="EC" id="2.7.11.1" evidence="2"/>
<dbReference type="GO" id="GO:0005737">
    <property type="term" value="C:cytoplasm"/>
    <property type="evidence" value="ECO:0007669"/>
    <property type="project" value="TreeGrafter"/>
</dbReference>
<evidence type="ECO:0000256" key="4">
    <source>
        <dbReference type="ARBA" id="ARBA00022679"/>
    </source>
</evidence>
<dbReference type="GO" id="GO:0005524">
    <property type="term" value="F:ATP binding"/>
    <property type="evidence" value="ECO:0007669"/>
    <property type="project" value="UniProtKB-UniRule"/>
</dbReference>
<evidence type="ECO:0000313" key="13">
    <source>
        <dbReference type="EMBL" id="PRT54585.1"/>
    </source>
</evidence>
<keyword evidence="7 10" id="KW-0067">ATP-binding</keyword>
<proteinExistence type="inferred from homology"/>
<dbReference type="Gene3D" id="1.10.510.10">
    <property type="entry name" value="Transferase(Phosphotransferase) domain 1"/>
    <property type="match status" value="1"/>
</dbReference>
<evidence type="ECO:0000256" key="1">
    <source>
        <dbReference type="ARBA" id="ARBA00008874"/>
    </source>
</evidence>
<organism evidence="13 14">
    <name type="scientific">Wickerhamiella sorbophila</name>
    <dbReference type="NCBI Taxonomy" id="45607"/>
    <lineage>
        <taxon>Eukaryota</taxon>
        <taxon>Fungi</taxon>
        <taxon>Dikarya</taxon>
        <taxon>Ascomycota</taxon>
        <taxon>Saccharomycotina</taxon>
        <taxon>Dipodascomycetes</taxon>
        <taxon>Dipodascales</taxon>
        <taxon>Trichomonascaceae</taxon>
        <taxon>Wickerhamiella</taxon>
    </lineage>
</organism>
<dbReference type="SUPFAM" id="SSF56112">
    <property type="entry name" value="Protein kinase-like (PK-like)"/>
    <property type="match status" value="1"/>
</dbReference>
<evidence type="ECO:0000256" key="5">
    <source>
        <dbReference type="ARBA" id="ARBA00022741"/>
    </source>
</evidence>
<evidence type="ECO:0000256" key="3">
    <source>
        <dbReference type="ARBA" id="ARBA00022527"/>
    </source>
</evidence>
<dbReference type="InterPro" id="IPR017441">
    <property type="entry name" value="Protein_kinase_ATP_BS"/>
</dbReference>
<dbReference type="Proteomes" id="UP000238350">
    <property type="component" value="Unassembled WGS sequence"/>
</dbReference>
<comment type="caution">
    <text evidence="13">The sequence shown here is derived from an EMBL/GenBank/DDBJ whole genome shotgun (WGS) entry which is preliminary data.</text>
</comment>
<evidence type="ECO:0000256" key="6">
    <source>
        <dbReference type="ARBA" id="ARBA00022777"/>
    </source>
</evidence>
<keyword evidence="6 13" id="KW-0418">Kinase</keyword>
<sequence>MRDLSLANSSSASDASLRTAASGHRVLSVDQFVLEEELGTGSFGTVYRARDLVLDRTCAVKKIDMDETSDDIEEIQREISILAECHDPRITRYFGSFVNGYKLWIIMEYLGGGSCLDLIKVSRGLPESVIAWIIAELLRGLDYLHTNGKIHRDIKAANILVSEDGAVKIADFGVATQLSNNLSRRNTFVGTPFWMAPEVINQEDYTYSADIWSLGITAMELANGEPPLSHLHPMKVIFYIPRNPPPMPSSAFSREFRDFVGQCLRKSPAERSSISSLLKHRFLAKASRRDLTKLVDKRLAMKLTKSSTPIPATMSSSSNFYSSADDDDDWDFDTVKPESAPTSSGSSGSSLNASATQNKASVLSPIPSPQPGQKERRKTDTIKTIQETMRDRRGPLLRIFSHAAQKFDDQTLAEIADVLSIEPLTMESETYLVKKIGRVAVDKLDIKPKDNHKRLDPVEDILLTKWLAEAQKRHK</sequence>
<evidence type="ECO:0000313" key="14">
    <source>
        <dbReference type="Proteomes" id="UP000238350"/>
    </source>
</evidence>
<evidence type="ECO:0000256" key="7">
    <source>
        <dbReference type="ARBA" id="ARBA00022840"/>
    </source>
</evidence>
<evidence type="ECO:0000256" key="11">
    <source>
        <dbReference type="SAM" id="MobiDB-lite"/>
    </source>
</evidence>
<comment type="similarity">
    <text evidence="1">Belongs to the protein kinase superfamily. STE Ser/Thr protein kinase family. STE20 subfamily.</text>
</comment>
<dbReference type="PANTHER" id="PTHR48012">
    <property type="entry name" value="STERILE20-LIKE KINASE, ISOFORM B-RELATED"/>
    <property type="match status" value="1"/>
</dbReference>
<dbReference type="InterPro" id="IPR050629">
    <property type="entry name" value="STE20/SPS1-PAK"/>
</dbReference>
<reference evidence="13 14" key="1">
    <citation type="submission" date="2017-04" db="EMBL/GenBank/DDBJ databases">
        <title>Genome sequencing of [Candida] sorbophila.</title>
        <authorList>
            <person name="Ahn J.O."/>
        </authorList>
    </citation>
    <scope>NUCLEOTIDE SEQUENCE [LARGE SCALE GENOMIC DNA]</scope>
    <source>
        <strain evidence="13 14">DS02</strain>
    </source>
</reference>
<evidence type="ECO:0000259" key="12">
    <source>
        <dbReference type="PROSITE" id="PS50011"/>
    </source>
</evidence>
<dbReference type="InterPro" id="IPR011009">
    <property type="entry name" value="Kinase-like_dom_sf"/>
</dbReference>
<name>A0A2T0FHX9_9ASCO</name>
<feature type="region of interest" description="Disordered" evidence="11">
    <location>
        <begin position="331"/>
        <end position="381"/>
    </location>
</feature>
<dbReference type="STRING" id="45607.A0A2T0FHX9"/>
<keyword evidence="3" id="KW-0723">Serine/threonine-protein kinase</keyword>
<dbReference type="PROSITE" id="PS50011">
    <property type="entry name" value="PROTEIN_KINASE_DOM"/>
    <property type="match status" value="1"/>
</dbReference>
<evidence type="ECO:0000256" key="9">
    <source>
        <dbReference type="ARBA" id="ARBA00048679"/>
    </source>
</evidence>
<dbReference type="Pfam" id="PF00069">
    <property type="entry name" value="Pkinase"/>
    <property type="match status" value="1"/>
</dbReference>
<comment type="catalytic activity">
    <reaction evidence="9">
        <text>L-seryl-[protein] + ATP = O-phospho-L-seryl-[protein] + ADP + H(+)</text>
        <dbReference type="Rhea" id="RHEA:17989"/>
        <dbReference type="Rhea" id="RHEA-COMP:9863"/>
        <dbReference type="Rhea" id="RHEA-COMP:11604"/>
        <dbReference type="ChEBI" id="CHEBI:15378"/>
        <dbReference type="ChEBI" id="CHEBI:29999"/>
        <dbReference type="ChEBI" id="CHEBI:30616"/>
        <dbReference type="ChEBI" id="CHEBI:83421"/>
        <dbReference type="ChEBI" id="CHEBI:456216"/>
        <dbReference type="EC" id="2.7.11.1"/>
    </reaction>
</comment>
<dbReference type="FunFam" id="1.10.510.10:FF:000499">
    <property type="entry name" value="Serine/threonine-protein kinase KIC1"/>
    <property type="match status" value="1"/>
</dbReference>
<protein>
    <recommendedName>
        <fullName evidence="2">non-specific serine/threonine protein kinase</fullName>
        <ecNumber evidence="2">2.7.11.1</ecNumber>
    </recommendedName>
</protein>
<accession>A0A2T0FHX9</accession>
<keyword evidence="14" id="KW-1185">Reference proteome</keyword>